<evidence type="ECO:0000313" key="2">
    <source>
        <dbReference type="Proteomes" id="UP000017746"/>
    </source>
</evidence>
<sequence>MDGDRTRGATLYGLAAVLLLAGVVWFVRAAPDRGDEVAVAAARETVERLLPDLPLQSGGETMVLPAGERAERTTGVRGGSYKLVMLCVGDGQVRVRLSSRGVDSGRAVPCAAAGEPSPVELTVGLASEFYLAVSAETDGPAVFRWRVTRSRTY</sequence>
<dbReference type="OrthoDB" id="3296742at2"/>
<dbReference type="STRING" id="1246995.AFR_41290"/>
<dbReference type="EMBL" id="CP006272">
    <property type="protein sequence ID" value="AGZ46512.1"/>
    <property type="molecule type" value="Genomic_DNA"/>
</dbReference>
<dbReference type="AlphaFoldDB" id="U5WBZ4"/>
<dbReference type="HOGENOM" id="CLU_1801922_0_0_11"/>
<evidence type="ECO:0000313" key="1">
    <source>
        <dbReference type="EMBL" id="AGZ46512.1"/>
    </source>
</evidence>
<gene>
    <name evidence="1" type="ORF">AFR_41290</name>
</gene>
<dbReference type="PATRIC" id="fig|1246995.3.peg.8356"/>
<dbReference type="Proteomes" id="UP000017746">
    <property type="component" value="Chromosome"/>
</dbReference>
<protein>
    <submittedName>
        <fullName evidence="1">Uncharacterized protein</fullName>
    </submittedName>
</protein>
<dbReference type="RefSeq" id="WP_023562844.1">
    <property type="nucleotide sequence ID" value="NC_022657.1"/>
</dbReference>
<name>U5WBZ4_9ACTN</name>
<reference evidence="1 2" key="1">
    <citation type="journal article" date="2014" name="J. Biotechnol.">
        <title>Complete genome sequence of the actinobacterium Actinoplanes friuliensis HAG 010964, producer of the lipopeptide antibiotic friulimycin.</title>
        <authorList>
            <person name="Ruckert C."/>
            <person name="Szczepanowski R."/>
            <person name="Albersmeier A."/>
            <person name="Goesmann A."/>
            <person name="Fischer N."/>
            <person name="Steinkamper A."/>
            <person name="Puhler A."/>
            <person name="Biener R."/>
            <person name="Schwartz D."/>
            <person name="Kalinowski J."/>
        </authorList>
    </citation>
    <scope>NUCLEOTIDE SEQUENCE [LARGE SCALE GENOMIC DNA]</scope>
    <source>
        <strain evidence="1 2">DSM 7358</strain>
    </source>
</reference>
<organism evidence="1 2">
    <name type="scientific">Actinoplanes friuliensis DSM 7358</name>
    <dbReference type="NCBI Taxonomy" id="1246995"/>
    <lineage>
        <taxon>Bacteria</taxon>
        <taxon>Bacillati</taxon>
        <taxon>Actinomycetota</taxon>
        <taxon>Actinomycetes</taxon>
        <taxon>Micromonosporales</taxon>
        <taxon>Micromonosporaceae</taxon>
        <taxon>Actinoplanes</taxon>
    </lineage>
</organism>
<accession>U5WBZ4</accession>
<keyword evidence="2" id="KW-1185">Reference proteome</keyword>
<proteinExistence type="predicted"/>
<dbReference type="KEGG" id="afs:AFR_41290"/>
<dbReference type="Pfam" id="PF19487">
    <property type="entry name" value="DUF6023"/>
    <property type="match status" value="1"/>
</dbReference>
<dbReference type="InterPro" id="IPR046065">
    <property type="entry name" value="DUF6023"/>
</dbReference>